<feature type="transmembrane region" description="Helical" evidence="8">
    <location>
        <begin position="374"/>
        <end position="396"/>
    </location>
</feature>
<dbReference type="Pfam" id="PF07690">
    <property type="entry name" value="MFS_1"/>
    <property type="match status" value="1"/>
</dbReference>
<dbReference type="PANTHER" id="PTHR23502">
    <property type="entry name" value="MAJOR FACILITATOR SUPERFAMILY"/>
    <property type="match status" value="1"/>
</dbReference>
<keyword evidence="7 8" id="KW-0472">Membrane</keyword>
<gene>
    <name evidence="10" type="ORF">EH243_08960</name>
</gene>
<proteinExistence type="inferred from homology"/>
<feature type="transmembrane region" description="Helical" evidence="8">
    <location>
        <begin position="53"/>
        <end position="70"/>
    </location>
</feature>
<evidence type="ECO:0000259" key="9">
    <source>
        <dbReference type="PROSITE" id="PS50850"/>
    </source>
</evidence>
<dbReference type="PROSITE" id="PS50850">
    <property type="entry name" value="MFS"/>
    <property type="match status" value="1"/>
</dbReference>
<evidence type="ECO:0000256" key="7">
    <source>
        <dbReference type="ARBA" id="ARBA00023136"/>
    </source>
</evidence>
<accession>A0A430KRV2</accession>
<evidence type="ECO:0000256" key="4">
    <source>
        <dbReference type="ARBA" id="ARBA00022475"/>
    </source>
</evidence>
<evidence type="ECO:0000256" key="1">
    <source>
        <dbReference type="ARBA" id="ARBA00004651"/>
    </source>
</evidence>
<evidence type="ECO:0000256" key="6">
    <source>
        <dbReference type="ARBA" id="ARBA00022989"/>
    </source>
</evidence>
<dbReference type="EMBL" id="RQXW01000006">
    <property type="protein sequence ID" value="RTE66235.1"/>
    <property type="molecule type" value="Genomic_DNA"/>
</dbReference>
<comment type="subcellular location">
    <subcellularLocation>
        <location evidence="8">Cell inner membrane</location>
        <topology evidence="8">Multi-pass membrane protein</topology>
    </subcellularLocation>
    <subcellularLocation>
        <location evidence="1">Cell membrane</location>
        <topology evidence="1">Multi-pass membrane protein</topology>
    </subcellularLocation>
</comment>
<evidence type="ECO:0000313" key="10">
    <source>
        <dbReference type="EMBL" id="RTE66235.1"/>
    </source>
</evidence>
<comment type="caution">
    <text evidence="8">Lacks conserved residue(s) required for the propagation of feature annotation.</text>
</comment>
<evidence type="ECO:0000313" key="11">
    <source>
        <dbReference type="Proteomes" id="UP000283087"/>
    </source>
</evidence>
<evidence type="ECO:0000256" key="5">
    <source>
        <dbReference type="ARBA" id="ARBA00022692"/>
    </source>
</evidence>
<feature type="transmembrane region" description="Helical" evidence="8">
    <location>
        <begin position="218"/>
        <end position="239"/>
    </location>
</feature>
<comment type="caution">
    <text evidence="10">The sequence shown here is derived from an EMBL/GenBank/DDBJ whole genome shotgun (WGS) entry which is preliminary data.</text>
</comment>
<feature type="transmembrane region" description="Helical" evidence="8">
    <location>
        <begin position="312"/>
        <end position="332"/>
    </location>
</feature>
<feature type="transmembrane region" description="Helical" evidence="8">
    <location>
        <begin position="139"/>
        <end position="157"/>
    </location>
</feature>
<organism evidence="10 11">
    <name type="scientific">Amphritea opalescens</name>
    <dbReference type="NCBI Taxonomy" id="2490544"/>
    <lineage>
        <taxon>Bacteria</taxon>
        <taxon>Pseudomonadati</taxon>
        <taxon>Pseudomonadota</taxon>
        <taxon>Gammaproteobacteria</taxon>
        <taxon>Oceanospirillales</taxon>
        <taxon>Oceanospirillaceae</taxon>
        <taxon>Amphritea</taxon>
    </lineage>
</organism>
<protein>
    <recommendedName>
        <fullName evidence="8">Bcr/CflA family efflux transporter</fullName>
    </recommendedName>
</protein>
<dbReference type="AlphaFoldDB" id="A0A430KRV2"/>
<dbReference type="InterPro" id="IPR020846">
    <property type="entry name" value="MFS_dom"/>
</dbReference>
<dbReference type="GO" id="GO:0005886">
    <property type="term" value="C:plasma membrane"/>
    <property type="evidence" value="ECO:0007669"/>
    <property type="project" value="UniProtKB-SubCell"/>
</dbReference>
<keyword evidence="3 8" id="KW-0813">Transport</keyword>
<evidence type="ECO:0000256" key="2">
    <source>
        <dbReference type="ARBA" id="ARBA00006236"/>
    </source>
</evidence>
<keyword evidence="8" id="KW-0997">Cell inner membrane</keyword>
<reference evidence="10 11" key="1">
    <citation type="submission" date="2018-11" db="EMBL/GenBank/DDBJ databases">
        <title>The draft genome sequence of Amphritea opalescens ANRC-JH13T.</title>
        <authorList>
            <person name="Fang Z."/>
            <person name="Zhang Y."/>
            <person name="Han X."/>
        </authorList>
    </citation>
    <scope>NUCLEOTIDE SEQUENCE [LARGE SCALE GENOMIC DNA]</scope>
    <source>
        <strain evidence="10 11">ANRC-JH13</strain>
    </source>
</reference>
<feature type="transmembrane region" description="Helical" evidence="8">
    <location>
        <begin position="82"/>
        <end position="99"/>
    </location>
</feature>
<dbReference type="RefSeq" id="WP_126158308.1">
    <property type="nucleotide sequence ID" value="NZ_RQXW01000006.1"/>
</dbReference>
<dbReference type="GO" id="GO:0042910">
    <property type="term" value="F:xenobiotic transmembrane transporter activity"/>
    <property type="evidence" value="ECO:0007669"/>
    <property type="project" value="InterPro"/>
</dbReference>
<dbReference type="PANTHER" id="PTHR23502:SF132">
    <property type="entry name" value="POLYAMINE TRANSPORTER 2-RELATED"/>
    <property type="match status" value="1"/>
</dbReference>
<dbReference type="NCBIfam" id="TIGR00710">
    <property type="entry name" value="efflux_Bcr_CflA"/>
    <property type="match status" value="1"/>
</dbReference>
<dbReference type="Gene3D" id="1.20.1720.10">
    <property type="entry name" value="Multidrug resistance protein D"/>
    <property type="match status" value="1"/>
</dbReference>
<dbReference type="CDD" id="cd17320">
    <property type="entry name" value="MFS_MdfA_MDR_like"/>
    <property type="match status" value="1"/>
</dbReference>
<keyword evidence="4" id="KW-1003">Cell membrane</keyword>
<feature type="transmembrane region" description="Helical" evidence="8">
    <location>
        <begin position="105"/>
        <end position="127"/>
    </location>
</feature>
<dbReference type="InterPro" id="IPR036259">
    <property type="entry name" value="MFS_trans_sf"/>
</dbReference>
<sequence length="406" mass="43869">MQHSNVKKIPFAEFVAVIALLISLAALSIDSMIPALADIGRDLKVADPNDNQFVIIAFLAGMGVGQFLYGPLSDSIGRKLSILLGLFIFAVGAILAITADTYPQMLLGRALQGFGLAGPRVVSVALVRDLYSGRAMARVMSFIMTVFIFVPMMAPALGQLVLNVADWRMIFTGLLTIAIVASLWFVVRLPETLAVENRRSFAPSALWLGCKEVLSNRIAMGFTLLTGLVFGGFLGYLSLSQPILQIQYGLGDRFPIYFAILAGAIGFASFSNTRLVGRYGMWRLTIFAILSIALNSSIYGLIALSYSGHPPLISLLVYLFLVFFATGLLFGNLNSMAMEPLGHLAGLGAGLISALSTVISIIPGMIIGKLYDQTVYSLVGGFFVLMSLGLLVCYWLHRYGYQDTSE</sequence>
<dbReference type="SUPFAM" id="SSF103473">
    <property type="entry name" value="MFS general substrate transporter"/>
    <property type="match status" value="1"/>
</dbReference>
<feature type="domain" description="Major facilitator superfamily (MFS) profile" evidence="9">
    <location>
        <begin position="14"/>
        <end position="398"/>
    </location>
</feature>
<keyword evidence="6 8" id="KW-1133">Transmembrane helix</keyword>
<feature type="transmembrane region" description="Helical" evidence="8">
    <location>
        <begin position="284"/>
        <end position="306"/>
    </location>
</feature>
<evidence type="ECO:0000256" key="8">
    <source>
        <dbReference type="RuleBase" id="RU365088"/>
    </source>
</evidence>
<keyword evidence="5 8" id="KW-0812">Transmembrane</keyword>
<name>A0A430KRV2_9GAMM</name>
<dbReference type="InterPro" id="IPR011701">
    <property type="entry name" value="MFS"/>
</dbReference>
<feature type="transmembrane region" description="Helical" evidence="8">
    <location>
        <begin position="344"/>
        <end position="368"/>
    </location>
</feature>
<dbReference type="OrthoDB" id="9814303at2"/>
<dbReference type="GO" id="GO:1990961">
    <property type="term" value="P:xenobiotic detoxification by transmembrane export across the plasma membrane"/>
    <property type="evidence" value="ECO:0007669"/>
    <property type="project" value="InterPro"/>
</dbReference>
<evidence type="ECO:0000256" key="3">
    <source>
        <dbReference type="ARBA" id="ARBA00022448"/>
    </source>
</evidence>
<dbReference type="InterPro" id="IPR004812">
    <property type="entry name" value="Efflux_drug-R_Bcr/CmlA"/>
</dbReference>
<feature type="transmembrane region" description="Helical" evidence="8">
    <location>
        <begin position="254"/>
        <end position="272"/>
    </location>
</feature>
<dbReference type="Proteomes" id="UP000283087">
    <property type="component" value="Unassembled WGS sequence"/>
</dbReference>
<feature type="transmembrane region" description="Helical" evidence="8">
    <location>
        <begin position="169"/>
        <end position="189"/>
    </location>
</feature>
<comment type="similarity">
    <text evidence="2 8">Belongs to the major facilitator superfamily. Bcr/CmlA family.</text>
</comment>
<keyword evidence="11" id="KW-1185">Reference proteome</keyword>